<name>R9I7V0_9BACT</name>
<proteinExistence type="predicted"/>
<keyword evidence="2" id="KW-1185">Reference proteome</keyword>
<accession>R9I7V0</accession>
<dbReference type="Proteomes" id="UP000014200">
    <property type="component" value="Unassembled WGS sequence"/>
</dbReference>
<dbReference type="EMBL" id="ASSP01000014">
    <property type="protein sequence ID" value="EOS12352.1"/>
    <property type="molecule type" value="Genomic_DNA"/>
</dbReference>
<dbReference type="HOGENOM" id="CLU_3040470_0_0_10"/>
<reference evidence="1 2" key="1">
    <citation type="submission" date="2013-04" db="EMBL/GenBank/DDBJ databases">
        <title>The Genome Sequence of Bacteroides massiliensis dnLKV3.</title>
        <authorList>
            <consortium name="The Broad Institute Genomics Platform"/>
            <consortium name="The Broad Institute Genome Sequencing Center for Infectious Disease"/>
            <person name="Earl A."/>
            <person name="Xavier R."/>
            <person name="Kuhn K."/>
            <person name="Stappenbeck T."/>
            <person name="Walker B."/>
            <person name="Young S."/>
            <person name="Zeng Q."/>
            <person name="Gargeya S."/>
            <person name="Fitzgerald M."/>
            <person name="Haas B."/>
            <person name="Abouelleil A."/>
            <person name="Allen A.W."/>
            <person name="Alvarado L."/>
            <person name="Arachchi H.M."/>
            <person name="Berlin A.M."/>
            <person name="Chapman S.B."/>
            <person name="Gainer-Dewar J."/>
            <person name="Goldberg J."/>
            <person name="Griggs A."/>
            <person name="Gujja S."/>
            <person name="Hansen M."/>
            <person name="Howarth C."/>
            <person name="Imamovic A."/>
            <person name="Ireland A."/>
            <person name="Larimer J."/>
            <person name="McCowan C."/>
            <person name="Murphy C."/>
            <person name="Pearson M."/>
            <person name="Poon T.W."/>
            <person name="Priest M."/>
            <person name="Roberts A."/>
            <person name="Saif S."/>
            <person name="Shea T."/>
            <person name="Sisk P."/>
            <person name="Sykes S."/>
            <person name="Wortman J."/>
            <person name="Nusbaum C."/>
            <person name="Birren B."/>
        </authorList>
    </citation>
    <scope>NUCLEOTIDE SEQUENCE [LARGE SCALE GENOMIC DNA]</scope>
    <source>
        <strain evidence="2">dnLKV3</strain>
    </source>
</reference>
<comment type="caution">
    <text evidence="1">The sequence shown here is derived from an EMBL/GenBank/DDBJ whole genome shotgun (WGS) entry which is preliminary data.</text>
</comment>
<evidence type="ECO:0000313" key="1">
    <source>
        <dbReference type="EMBL" id="EOS12352.1"/>
    </source>
</evidence>
<sequence length="54" mass="6364">MTARNKVLTIMGIIIFVYQMVTCRIGNRNRTSPLHPVFNPINVRPYKFSKKERL</sequence>
<dbReference type="AlphaFoldDB" id="R9I7V0"/>
<dbReference type="STRING" id="1235788.C802_02165"/>
<organism evidence="1 2">
    <name type="scientific">Phocaeicola sartorii</name>
    <dbReference type="NCBI Taxonomy" id="671267"/>
    <lineage>
        <taxon>Bacteria</taxon>
        <taxon>Pseudomonadati</taxon>
        <taxon>Bacteroidota</taxon>
        <taxon>Bacteroidia</taxon>
        <taxon>Bacteroidales</taxon>
        <taxon>Bacteroidaceae</taxon>
        <taxon>Phocaeicola</taxon>
    </lineage>
</organism>
<evidence type="ECO:0000313" key="2">
    <source>
        <dbReference type="Proteomes" id="UP000014200"/>
    </source>
</evidence>
<protein>
    <submittedName>
        <fullName evidence="1">Uncharacterized protein</fullName>
    </submittedName>
</protein>
<gene>
    <name evidence="1" type="ORF">C802_02165</name>
</gene>